<dbReference type="AlphaFoldDB" id="A0A183JY58"/>
<reference evidence="1 2" key="2">
    <citation type="submission" date="2018-11" db="EMBL/GenBank/DDBJ databases">
        <authorList>
            <consortium name="Pathogen Informatics"/>
        </authorList>
    </citation>
    <scope>NUCLEOTIDE SEQUENCE [LARGE SCALE GENOMIC DNA]</scope>
    <source>
        <strain evidence="1">Dakar</strain>
        <strain evidence="2">Dakar, Senegal</strain>
    </source>
</reference>
<organism evidence="3">
    <name type="scientific">Schistosoma curassoni</name>
    <dbReference type="NCBI Taxonomy" id="6186"/>
    <lineage>
        <taxon>Eukaryota</taxon>
        <taxon>Metazoa</taxon>
        <taxon>Spiralia</taxon>
        <taxon>Lophotrochozoa</taxon>
        <taxon>Platyhelminthes</taxon>
        <taxon>Trematoda</taxon>
        <taxon>Digenea</taxon>
        <taxon>Strigeidida</taxon>
        <taxon>Schistosomatoidea</taxon>
        <taxon>Schistosomatidae</taxon>
        <taxon>Schistosoma</taxon>
    </lineage>
</organism>
<gene>
    <name evidence="1" type="ORF">SCUD_LOCUS7660</name>
</gene>
<evidence type="ECO:0000313" key="1">
    <source>
        <dbReference type="EMBL" id="VDP27269.1"/>
    </source>
</evidence>
<protein>
    <submittedName>
        <fullName evidence="3">Chromosome 1 open reading frame 141</fullName>
    </submittedName>
</protein>
<proteinExistence type="predicted"/>
<evidence type="ECO:0000313" key="3">
    <source>
        <dbReference type="WBParaSite" id="SCUD_0000766001-mRNA-1"/>
    </source>
</evidence>
<dbReference type="WBParaSite" id="SCUD_0000766001-mRNA-1">
    <property type="protein sequence ID" value="SCUD_0000766001-mRNA-1"/>
    <property type="gene ID" value="SCUD_0000766001"/>
</dbReference>
<accession>A0A183JY58</accession>
<dbReference type="Proteomes" id="UP000279833">
    <property type="component" value="Unassembled WGS sequence"/>
</dbReference>
<name>A0A183JY58_9TREM</name>
<sequence>MRKSERKETLTVGSSSDDLMAVHNLSDRNLSTHEFNPTEKEPYFNLHRKIFIILQIFPTQKPLIGQLSDKEIHVSRQRTHILANKHLICLTFQKKNRKFYNQYKMTEWRELTELKKASTTLFKNRKYYGGKAFKHLFAGPFQMTDPKDLQIATLEHK</sequence>
<evidence type="ECO:0000313" key="2">
    <source>
        <dbReference type="Proteomes" id="UP000279833"/>
    </source>
</evidence>
<keyword evidence="2" id="KW-1185">Reference proteome</keyword>
<reference evidence="3" key="1">
    <citation type="submission" date="2016-06" db="UniProtKB">
        <authorList>
            <consortium name="WormBaseParasite"/>
        </authorList>
    </citation>
    <scope>IDENTIFICATION</scope>
</reference>
<dbReference type="EMBL" id="UZAK01032425">
    <property type="protein sequence ID" value="VDP27269.1"/>
    <property type="molecule type" value="Genomic_DNA"/>
</dbReference>